<dbReference type="Gene3D" id="3.30.1330.30">
    <property type="match status" value="1"/>
</dbReference>
<reference evidence="7" key="1">
    <citation type="journal article" date="2007" name="PLoS Genet.">
        <title>Patterns and implications of gene gain and loss in the evolution of Prochlorococcus.</title>
        <authorList>
            <person name="Kettler G.C."/>
            <person name="Martiny A.C."/>
            <person name="Huang K."/>
            <person name="Zucker J."/>
            <person name="Coleman M.L."/>
            <person name="Rodrigue S."/>
            <person name="Chen F."/>
            <person name="Lapidus A."/>
            <person name="Ferriera S."/>
            <person name="Johnson J."/>
            <person name="Steglich C."/>
            <person name="Church G.M."/>
            <person name="Richardson P."/>
            <person name="Chisholm S.W."/>
        </authorList>
    </citation>
    <scope>NUCLEOTIDE SEQUENCE [LARGE SCALE GENOMIC DNA]</scope>
    <source>
        <strain evidence="7">NATL1A</strain>
    </source>
</reference>
<organism evidence="6 7">
    <name type="scientific">Prochlorococcus marinus (strain NATL1A)</name>
    <dbReference type="NCBI Taxonomy" id="167555"/>
    <lineage>
        <taxon>Bacteria</taxon>
        <taxon>Bacillati</taxon>
        <taxon>Cyanobacteriota</taxon>
        <taxon>Cyanophyceae</taxon>
        <taxon>Synechococcales</taxon>
        <taxon>Prochlorococcaceae</taxon>
        <taxon>Prochlorococcus</taxon>
    </lineage>
</organism>
<dbReference type="RefSeq" id="WP_011823625.1">
    <property type="nucleotide sequence ID" value="NC_008819.1"/>
</dbReference>
<dbReference type="NCBIfam" id="TIGR00186">
    <property type="entry name" value="rRNA_methyl_3"/>
    <property type="match status" value="1"/>
</dbReference>
<evidence type="ECO:0000256" key="4">
    <source>
        <dbReference type="SAM" id="MobiDB-lite"/>
    </source>
</evidence>
<feature type="domain" description="RNA 2-O ribose methyltransferase substrate binding" evidence="5">
    <location>
        <begin position="178"/>
        <end position="254"/>
    </location>
</feature>
<dbReference type="KEGG" id="pme:NATL1_09311"/>
<dbReference type="SUPFAM" id="SSF75217">
    <property type="entry name" value="alpha/beta knot"/>
    <property type="match status" value="1"/>
</dbReference>
<evidence type="ECO:0000313" key="6">
    <source>
        <dbReference type="EMBL" id="ABM75489.1"/>
    </source>
</evidence>
<comment type="similarity">
    <text evidence="1">Belongs to the class IV-like SAM-binding methyltransferase superfamily. RNA methyltransferase TrmH family.</text>
</comment>
<dbReference type="eggNOG" id="COG0566">
    <property type="taxonomic scope" value="Bacteria"/>
</dbReference>
<proteinExistence type="inferred from homology"/>
<feature type="compositionally biased region" description="Basic and acidic residues" evidence="4">
    <location>
        <begin position="27"/>
        <end position="41"/>
    </location>
</feature>
<dbReference type="Pfam" id="PF08032">
    <property type="entry name" value="SpoU_sub_bind"/>
    <property type="match status" value="1"/>
</dbReference>
<dbReference type="FunFam" id="3.40.1280.10:FF:000008">
    <property type="entry name" value="Group 3 RNA methyltransferase TrmH"/>
    <property type="match status" value="1"/>
</dbReference>
<feature type="compositionally biased region" description="Low complexity" evidence="4">
    <location>
        <begin position="12"/>
        <end position="26"/>
    </location>
</feature>
<dbReference type="AlphaFoldDB" id="A2C1X9"/>
<dbReference type="InterPro" id="IPR029028">
    <property type="entry name" value="Alpha/beta_knot_MTases"/>
</dbReference>
<dbReference type="GO" id="GO:0006396">
    <property type="term" value="P:RNA processing"/>
    <property type="evidence" value="ECO:0007669"/>
    <property type="project" value="InterPro"/>
</dbReference>
<evidence type="ECO:0000256" key="2">
    <source>
        <dbReference type="ARBA" id="ARBA00022603"/>
    </source>
</evidence>
<sequence>MSYRFNKDTRNSKNSSSNKRSSNYSRQDNDSKKSNFNDRRRTNNKINRHSSDQVNQYSLGKEFSDRSRSSNEANSNYRGSNRFERKSTNSSYRNQDSQETNNYRGSNRFERKSTNSSYRNQDSQETNNYRGSNRFERKSTNPAYRNKNSQRASSYKREENNEPLSYSESFSKTLSDDLIWGRHSTEAALVGGRAIHRIWCTSELRSTPKFFQLLKDQKASGVLVEEVSWSRLGQLTNGAVHQGIVLQIAASKTLDLKNLIDACKAFGDSSLLLALDGLTDPQNLGAIIRSAEALGAQGLILPQRRSAGLTGSVAKVAAGALEHLPVARVVNLNRSLEKLKDEGYTVVGLAEEGSSTLSEIKFQGPLVVVVGSEDKGISLITRRLCDQLVRIPLKGVTTSLNASVATSIFLYEVARSKWMRSISGQDPSPRLLKPQISSEKIN</sequence>
<dbReference type="GO" id="GO:0008173">
    <property type="term" value="F:RNA methyltransferase activity"/>
    <property type="evidence" value="ECO:0007669"/>
    <property type="project" value="InterPro"/>
</dbReference>
<dbReference type="SMART" id="SM00967">
    <property type="entry name" value="SpoU_sub_bind"/>
    <property type="match status" value="1"/>
</dbReference>
<dbReference type="GO" id="GO:0003723">
    <property type="term" value="F:RNA binding"/>
    <property type="evidence" value="ECO:0007669"/>
    <property type="project" value="InterPro"/>
</dbReference>
<gene>
    <name evidence="6" type="ordered locus">NATL1_09311</name>
</gene>
<accession>A2C1X9</accession>
<dbReference type="Gene3D" id="3.40.1280.10">
    <property type="match status" value="1"/>
</dbReference>
<dbReference type="InterPro" id="IPR004441">
    <property type="entry name" value="rRNA_MeTrfase_TrmH"/>
</dbReference>
<feature type="region of interest" description="Disordered" evidence="4">
    <location>
        <begin position="1"/>
        <end position="166"/>
    </location>
</feature>
<dbReference type="InterPro" id="IPR029026">
    <property type="entry name" value="tRNA_m1G_MTases_N"/>
</dbReference>
<feature type="compositionally biased region" description="Polar residues" evidence="4">
    <location>
        <begin position="114"/>
        <end position="131"/>
    </location>
</feature>
<dbReference type="CDD" id="cd18103">
    <property type="entry name" value="SpoU-like_RlmB"/>
    <property type="match status" value="1"/>
</dbReference>
<dbReference type="GO" id="GO:0032259">
    <property type="term" value="P:methylation"/>
    <property type="evidence" value="ECO:0007669"/>
    <property type="project" value="UniProtKB-KW"/>
</dbReference>
<dbReference type="InterPro" id="IPR001537">
    <property type="entry name" value="SpoU_MeTrfase"/>
</dbReference>
<dbReference type="PANTHER" id="PTHR46429">
    <property type="entry name" value="23S RRNA (GUANOSINE-2'-O-)-METHYLTRANSFERASE RLMB"/>
    <property type="match status" value="1"/>
</dbReference>
<feature type="region of interest" description="Disordered" evidence="4">
    <location>
        <begin position="423"/>
        <end position="442"/>
    </location>
</feature>
<dbReference type="Pfam" id="PF00588">
    <property type="entry name" value="SpoU_methylase"/>
    <property type="match status" value="1"/>
</dbReference>
<dbReference type="SUPFAM" id="SSF55315">
    <property type="entry name" value="L30e-like"/>
    <property type="match status" value="1"/>
</dbReference>
<dbReference type="PANTHER" id="PTHR46429:SF1">
    <property type="entry name" value="23S RRNA (GUANOSINE-2'-O-)-METHYLTRANSFERASE RLMB"/>
    <property type="match status" value="1"/>
</dbReference>
<keyword evidence="2 6" id="KW-0489">Methyltransferase</keyword>
<dbReference type="InterPro" id="IPR029064">
    <property type="entry name" value="Ribosomal_eL30-like_sf"/>
</dbReference>
<evidence type="ECO:0000313" key="7">
    <source>
        <dbReference type="Proteomes" id="UP000002592"/>
    </source>
</evidence>
<dbReference type="HOGENOM" id="CLU_021322_7_1_3"/>
<feature type="compositionally biased region" description="Polar residues" evidence="4">
    <location>
        <begin position="88"/>
        <end position="105"/>
    </location>
</feature>
<evidence type="ECO:0000256" key="3">
    <source>
        <dbReference type="ARBA" id="ARBA00022679"/>
    </source>
</evidence>
<evidence type="ECO:0000256" key="1">
    <source>
        <dbReference type="ARBA" id="ARBA00007228"/>
    </source>
</evidence>
<protein>
    <submittedName>
        <fullName evidence="6">RNA methyltransferase TrmH, group 3</fullName>
    </submittedName>
</protein>
<feature type="compositionally biased region" description="Basic and acidic residues" evidence="4">
    <location>
        <begin position="1"/>
        <end position="11"/>
    </location>
</feature>
<feature type="compositionally biased region" description="Polar residues" evidence="4">
    <location>
        <begin position="140"/>
        <end position="153"/>
    </location>
</feature>
<evidence type="ECO:0000259" key="5">
    <source>
        <dbReference type="SMART" id="SM00967"/>
    </source>
</evidence>
<dbReference type="Proteomes" id="UP000002592">
    <property type="component" value="Chromosome"/>
</dbReference>
<name>A2C1X9_PROM1</name>
<dbReference type="EMBL" id="CP000553">
    <property type="protein sequence ID" value="ABM75489.1"/>
    <property type="molecule type" value="Genomic_DNA"/>
</dbReference>
<dbReference type="InterPro" id="IPR013123">
    <property type="entry name" value="SpoU_subst-bd"/>
</dbReference>
<keyword evidence="3 6" id="KW-0808">Transferase</keyword>
<dbReference type="GO" id="GO:0005829">
    <property type="term" value="C:cytosol"/>
    <property type="evidence" value="ECO:0007669"/>
    <property type="project" value="TreeGrafter"/>
</dbReference>
<feature type="compositionally biased region" description="Polar residues" evidence="4">
    <location>
        <begin position="70"/>
        <end position="79"/>
    </location>
</feature>